<dbReference type="Gene3D" id="3.30.420.380">
    <property type="match status" value="1"/>
</dbReference>
<evidence type="ECO:0000313" key="3">
    <source>
        <dbReference type="Proteomes" id="UP001254759"/>
    </source>
</evidence>
<accession>A0ABU1RWL6</accession>
<dbReference type="Proteomes" id="UP001254759">
    <property type="component" value="Unassembled WGS sequence"/>
</dbReference>
<keyword evidence="1" id="KW-0472">Membrane</keyword>
<protein>
    <submittedName>
        <fullName evidence="2">General secretion pathway protein L</fullName>
    </submittedName>
</protein>
<dbReference type="PANTHER" id="PTHR40278">
    <property type="entry name" value="DNA UTILIZATION PROTEIN HOFN"/>
    <property type="match status" value="1"/>
</dbReference>
<dbReference type="RefSeq" id="WP_310096082.1">
    <property type="nucleotide sequence ID" value="NZ_JAVDTT010000005.1"/>
</dbReference>
<proteinExistence type="predicted"/>
<comment type="caution">
    <text evidence="2">The sequence shown here is derived from an EMBL/GenBank/DDBJ whole genome shotgun (WGS) entry which is preliminary data.</text>
</comment>
<name>A0ABU1RWL6_9GAMM</name>
<dbReference type="SUPFAM" id="SSF53067">
    <property type="entry name" value="Actin-like ATPase domain"/>
    <property type="match status" value="1"/>
</dbReference>
<evidence type="ECO:0000313" key="2">
    <source>
        <dbReference type="EMBL" id="MDR6843167.1"/>
    </source>
</evidence>
<organism evidence="2 3">
    <name type="scientific">Pseudoxanthomonas sacheonensis</name>
    <dbReference type="NCBI Taxonomy" id="443615"/>
    <lineage>
        <taxon>Bacteria</taxon>
        <taxon>Pseudomonadati</taxon>
        <taxon>Pseudomonadota</taxon>
        <taxon>Gammaproteobacteria</taxon>
        <taxon>Lysobacterales</taxon>
        <taxon>Lysobacteraceae</taxon>
        <taxon>Pseudoxanthomonas</taxon>
    </lineage>
</organism>
<dbReference type="Pfam" id="PF05137">
    <property type="entry name" value="PilN"/>
    <property type="match status" value="1"/>
</dbReference>
<dbReference type="PANTHER" id="PTHR40278:SF1">
    <property type="entry name" value="DNA UTILIZATION PROTEIN HOFN"/>
    <property type="match status" value="1"/>
</dbReference>
<dbReference type="InterPro" id="IPR007813">
    <property type="entry name" value="PilN"/>
</dbReference>
<keyword evidence="1" id="KW-0812">Transmembrane</keyword>
<feature type="transmembrane region" description="Helical" evidence="1">
    <location>
        <begin position="215"/>
        <end position="235"/>
    </location>
</feature>
<reference evidence="2 3" key="1">
    <citation type="submission" date="2023-07" db="EMBL/GenBank/DDBJ databases">
        <title>Sorghum-associated microbial communities from plants grown in Nebraska, USA.</title>
        <authorList>
            <person name="Schachtman D."/>
        </authorList>
    </citation>
    <scope>NUCLEOTIDE SEQUENCE [LARGE SCALE GENOMIC DNA]</scope>
    <source>
        <strain evidence="2 3">BE107</strain>
    </source>
</reference>
<evidence type="ECO:0000256" key="1">
    <source>
        <dbReference type="SAM" id="Phobius"/>
    </source>
</evidence>
<gene>
    <name evidence="2" type="ORF">J2W94_003474</name>
</gene>
<dbReference type="InterPro" id="IPR052534">
    <property type="entry name" value="Extracell_DNA_Util/SecSys_Comp"/>
</dbReference>
<dbReference type="InterPro" id="IPR043129">
    <property type="entry name" value="ATPase_NBD"/>
</dbReference>
<dbReference type="EMBL" id="JAVDTT010000005">
    <property type="protein sequence ID" value="MDR6843167.1"/>
    <property type="molecule type" value="Genomic_DNA"/>
</dbReference>
<sequence length="380" mass="41241">MTTTQENPSLMQGVRRYGAGAGGFFRWWKQALLSWLPLRWRVLFGLASNRLLFSQVGDQLRLQVQDAEGLHEIAWLPLPLAPAELDAVLGNRTGKLPRWLLLPAASALQRRLLLPAAAAERLRDVVGFEVDRQTPFTADSVRFDARVLERRADGQLDTELVAVPRARFDAALAGLGGLAGSLAGVDASDASGRPLGVNLLPTEIRRDSHDAMRGWNWALGAIALLGIATAFWQVLDNRRDAAEAFAKQVEIRAAQARAVAAERQQLVDIVEGAAFLDRARAARPTTVEILDELSRRLPDNTYLEKVGIEGDRLLLIGLSPEASALVGRMEGSRLWRAPALSGALQPDPRTRLDRFSLTADLATAPKPAASTGAANGARQP</sequence>
<keyword evidence="3" id="KW-1185">Reference proteome</keyword>
<keyword evidence="1" id="KW-1133">Transmembrane helix</keyword>